<reference evidence="4" key="1">
    <citation type="submission" date="2017-05" db="EMBL/GenBank/DDBJ databases">
        <authorList>
            <person name="Ray J."/>
            <person name="Price M."/>
            <person name="Deutschbauer A."/>
        </authorList>
    </citation>
    <scope>NUCLEOTIDE SEQUENCE [LARGE SCALE GENOMIC DNA]</scope>
    <source>
        <strain evidence="4">DSM 19842</strain>
    </source>
</reference>
<dbReference type="NCBIfam" id="TIGR04131">
    <property type="entry name" value="Bac_Flav_CTERM"/>
    <property type="match status" value="1"/>
</dbReference>
<name>A0A1X9YPH8_9BACT</name>
<dbReference type="SUPFAM" id="SSF49265">
    <property type="entry name" value="Fibronectin type III"/>
    <property type="match status" value="1"/>
</dbReference>
<dbReference type="PROSITE" id="PS50093">
    <property type="entry name" value="PKD"/>
    <property type="match status" value="1"/>
</dbReference>
<organism evidence="3 4">
    <name type="scientific">Pontibacter actiniarum</name>
    <dbReference type="NCBI Taxonomy" id="323450"/>
    <lineage>
        <taxon>Bacteria</taxon>
        <taxon>Pseudomonadati</taxon>
        <taxon>Bacteroidota</taxon>
        <taxon>Cytophagia</taxon>
        <taxon>Cytophagales</taxon>
        <taxon>Hymenobacteraceae</taxon>
        <taxon>Pontibacter</taxon>
    </lineage>
</organism>
<dbReference type="SMART" id="SM00089">
    <property type="entry name" value="PKD"/>
    <property type="match status" value="1"/>
</dbReference>
<accession>A0A1X9YPH8</accession>
<evidence type="ECO:0000259" key="2">
    <source>
        <dbReference type="PROSITE" id="PS50093"/>
    </source>
</evidence>
<feature type="domain" description="PKD" evidence="2">
    <location>
        <begin position="142"/>
        <end position="178"/>
    </location>
</feature>
<dbReference type="KEGG" id="pact:CA264_04555"/>
<keyword evidence="4" id="KW-1185">Reference proteome</keyword>
<evidence type="ECO:0000313" key="3">
    <source>
        <dbReference type="EMBL" id="ARS34769.1"/>
    </source>
</evidence>
<dbReference type="InterPro" id="IPR013783">
    <property type="entry name" value="Ig-like_fold"/>
</dbReference>
<dbReference type="RefSeq" id="WP_025604991.1">
    <property type="nucleotide sequence ID" value="NZ_CP021235.1"/>
</dbReference>
<dbReference type="InterPro" id="IPR035986">
    <property type="entry name" value="PKD_dom_sf"/>
</dbReference>
<dbReference type="InterPro" id="IPR026341">
    <property type="entry name" value="T9SS_type_B"/>
</dbReference>
<dbReference type="CDD" id="cd00146">
    <property type="entry name" value="PKD"/>
    <property type="match status" value="1"/>
</dbReference>
<dbReference type="AlphaFoldDB" id="A0A1X9YPH8"/>
<dbReference type="InterPro" id="IPR022409">
    <property type="entry name" value="PKD/Chitinase_dom"/>
</dbReference>
<dbReference type="Pfam" id="PF13585">
    <property type="entry name" value="CHU_C"/>
    <property type="match status" value="1"/>
</dbReference>
<protein>
    <submittedName>
        <fullName evidence="3">T9SS C-terminal target domain-containing protein</fullName>
    </submittedName>
</protein>
<evidence type="ECO:0000256" key="1">
    <source>
        <dbReference type="SAM" id="SignalP"/>
    </source>
</evidence>
<dbReference type="InterPro" id="IPR000601">
    <property type="entry name" value="PKD_dom"/>
</dbReference>
<dbReference type="Gene3D" id="2.60.40.10">
    <property type="entry name" value="Immunoglobulins"/>
    <property type="match status" value="3"/>
</dbReference>
<dbReference type="EMBL" id="CP021235">
    <property type="protein sequence ID" value="ARS34769.1"/>
    <property type="molecule type" value="Genomic_DNA"/>
</dbReference>
<dbReference type="Proteomes" id="UP000266292">
    <property type="component" value="Chromosome"/>
</dbReference>
<feature type="signal peptide" evidence="1">
    <location>
        <begin position="1"/>
        <end position="18"/>
    </location>
</feature>
<gene>
    <name evidence="3" type="ORF">CA264_04555</name>
</gene>
<dbReference type="Pfam" id="PF18911">
    <property type="entry name" value="PKD_4"/>
    <property type="match status" value="1"/>
</dbReference>
<sequence>MKYLLTIFLLLITLPGWAQGECFQAIQDGQPVEVICAGKPVFFRDCNTNQDPSAVIFYSPGPGAFDPQNYSQDDLLEGEESVTLAQPGTYSITQVINIAGAGGTKVFEKTYEVRGVPEPSFTFQSCASGAVSFTVTDTNYDTYTFDFGDGATAAVAAGGTVRHTYTSPGTYSVTLSGSYNTAGSCGNTSTQRVSALPLLDQDNPTQLEKLTVLEQGANGSIQLEVSGLVPGYSYIVEQYTDDFRDPFKEISLIEGFNSSTLTHTVNDVNTSEGTWYLVRPLDACGVVFINSNIVSAISLGLTTNEEQVTLRWENLPEFAQYEVYRNGTLLETLPASTLSYVDNEVTCGQTYSYYIVGTGTDPEGDSYSSVSATVQTEVTSTAVPDQPYLLSSFNLSNQVELTLQTNESGGLVTLERSINGAPYKQLARVPQVTYTDAAASPQPVCYRATFTNSCGNTSAVSNVSCPVILQAEQQTDGSVQLGWTPYTGFPGGVQQYTVELLNADGTVALSYPATGTSFTDRTLSDELQVLRYRVRATSPAGTEVSYSNLEEIEQDALLYIPSAFTPNGDGLNDTFEVKGKFFSSYLLRIYNRLGNVIYEGTEADPAWDGTENGQKVLTGAYAYEITVQTSFGTTKQRRGTVTLLR</sequence>
<dbReference type="OrthoDB" id="631648at2"/>
<evidence type="ECO:0000313" key="4">
    <source>
        <dbReference type="Proteomes" id="UP000266292"/>
    </source>
</evidence>
<dbReference type="SUPFAM" id="SSF49299">
    <property type="entry name" value="PKD domain"/>
    <property type="match status" value="1"/>
</dbReference>
<proteinExistence type="predicted"/>
<keyword evidence="1" id="KW-0732">Signal</keyword>
<dbReference type="STRING" id="709015.GCA_000472485_00908"/>
<dbReference type="InterPro" id="IPR036116">
    <property type="entry name" value="FN3_sf"/>
</dbReference>
<feature type="chain" id="PRO_5010986390" evidence="1">
    <location>
        <begin position="19"/>
        <end position="645"/>
    </location>
</feature>